<dbReference type="Pfam" id="PF12840">
    <property type="entry name" value="HTH_20"/>
    <property type="match status" value="1"/>
</dbReference>
<dbReference type="Gene3D" id="1.10.10.10">
    <property type="entry name" value="Winged helix-like DNA-binding domain superfamily/Winged helix DNA-binding domain"/>
    <property type="match status" value="1"/>
</dbReference>
<dbReference type="InterPro" id="IPR036388">
    <property type="entry name" value="WH-like_DNA-bd_sf"/>
</dbReference>
<dbReference type="Proteomes" id="UP000572635">
    <property type="component" value="Unassembled WGS sequence"/>
</dbReference>
<keyword evidence="2 5" id="KW-0238">DNA-binding</keyword>
<evidence type="ECO:0000256" key="1">
    <source>
        <dbReference type="ARBA" id="ARBA00023015"/>
    </source>
</evidence>
<evidence type="ECO:0000313" key="6">
    <source>
        <dbReference type="Proteomes" id="UP000572635"/>
    </source>
</evidence>
<dbReference type="InterPro" id="IPR001845">
    <property type="entry name" value="HTH_ArsR_DNA-bd_dom"/>
</dbReference>
<dbReference type="CDD" id="cd00090">
    <property type="entry name" value="HTH_ARSR"/>
    <property type="match status" value="1"/>
</dbReference>
<proteinExistence type="predicted"/>
<gene>
    <name evidence="5" type="ORF">HDA36_005863</name>
</gene>
<dbReference type="EMBL" id="JACHDB010000002">
    <property type="protein sequence ID" value="MBB5435715.1"/>
    <property type="molecule type" value="Genomic_DNA"/>
</dbReference>
<reference evidence="5 6" key="1">
    <citation type="submission" date="2020-08" db="EMBL/GenBank/DDBJ databases">
        <title>Sequencing the genomes of 1000 actinobacteria strains.</title>
        <authorList>
            <person name="Klenk H.-P."/>
        </authorList>
    </citation>
    <scope>NUCLEOTIDE SEQUENCE [LARGE SCALE GENOMIC DNA]</scope>
    <source>
        <strain evidence="5 6">DSM 44551</strain>
    </source>
</reference>
<dbReference type="InterPro" id="IPR011991">
    <property type="entry name" value="ArsR-like_HTH"/>
</dbReference>
<evidence type="ECO:0000259" key="4">
    <source>
        <dbReference type="PROSITE" id="PS50987"/>
    </source>
</evidence>
<sequence>MSRLPQPDRAELRLSAVLDALSDPVRLRLLADLTAGGIEVDTERSCAAEAWSVTVHKSTLSHHFKVLREAGVISTRAVGRNRWIRLRREDLEARFPGLLGAVLAALPEELERAGAPRPEGGGGQAANLAR</sequence>
<name>A0A7W8VH16_9ACTN</name>
<evidence type="ECO:0000256" key="2">
    <source>
        <dbReference type="ARBA" id="ARBA00023125"/>
    </source>
</evidence>
<dbReference type="SUPFAM" id="SSF46785">
    <property type="entry name" value="Winged helix' DNA-binding domain"/>
    <property type="match status" value="1"/>
</dbReference>
<keyword evidence="3" id="KW-0804">Transcription</keyword>
<organism evidence="5 6">
    <name type="scientific">Nocardiopsis composta</name>
    <dbReference type="NCBI Taxonomy" id="157465"/>
    <lineage>
        <taxon>Bacteria</taxon>
        <taxon>Bacillati</taxon>
        <taxon>Actinomycetota</taxon>
        <taxon>Actinomycetes</taxon>
        <taxon>Streptosporangiales</taxon>
        <taxon>Nocardiopsidaceae</taxon>
        <taxon>Nocardiopsis</taxon>
    </lineage>
</organism>
<dbReference type="RefSeq" id="WP_184398717.1">
    <property type="nucleotide sequence ID" value="NZ_BAAAJD010000027.1"/>
</dbReference>
<dbReference type="PROSITE" id="PS50987">
    <property type="entry name" value="HTH_ARSR_2"/>
    <property type="match status" value="1"/>
</dbReference>
<feature type="domain" description="HTH arsR-type" evidence="4">
    <location>
        <begin position="6"/>
        <end position="106"/>
    </location>
</feature>
<dbReference type="SMART" id="SM00418">
    <property type="entry name" value="HTH_ARSR"/>
    <property type="match status" value="1"/>
</dbReference>
<dbReference type="InterPro" id="IPR036390">
    <property type="entry name" value="WH_DNA-bd_sf"/>
</dbReference>
<keyword evidence="1" id="KW-0805">Transcription regulation</keyword>
<dbReference type="InterPro" id="IPR051081">
    <property type="entry name" value="HTH_MetalResp_TranReg"/>
</dbReference>
<accession>A0A7W8VH16</accession>
<comment type="caution">
    <text evidence="5">The sequence shown here is derived from an EMBL/GenBank/DDBJ whole genome shotgun (WGS) entry which is preliminary data.</text>
</comment>
<dbReference type="PANTHER" id="PTHR33154">
    <property type="entry name" value="TRANSCRIPTIONAL REGULATOR, ARSR FAMILY"/>
    <property type="match status" value="1"/>
</dbReference>
<protein>
    <submittedName>
        <fullName evidence="5">DNA-binding transcriptional ArsR family regulator</fullName>
    </submittedName>
</protein>
<dbReference type="PANTHER" id="PTHR33154:SF12">
    <property type="entry name" value="TRANSCRIPTIONAL REGULATORY PROTEIN"/>
    <property type="match status" value="1"/>
</dbReference>
<dbReference type="GO" id="GO:0003700">
    <property type="term" value="F:DNA-binding transcription factor activity"/>
    <property type="evidence" value="ECO:0007669"/>
    <property type="project" value="InterPro"/>
</dbReference>
<dbReference type="GO" id="GO:0003677">
    <property type="term" value="F:DNA binding"/>
    <property type="evidence" value="ECO:0007669"/>
    <property type="project" value="UniProtKB-KW"/>
</dbReference>
<evidence type="ECO:0000313" key="5">
    <source>
        <dbReference type="EMBL" id="MBB5435715.1"/>
    </source>
</evidence>
<evidence type="ECO:0000256" key="3">
    <source>
        <dbReference type="ARBA" id="ARBA00023163"/>
    </source>
</evidence>
<keyword evidence="6" id="KW-1185">Reference proteome</keyword>
<dbReference type="AlphaFoldDB" id="A0A7W8VH16"/>